<accession>A0A2T5C3Z5</accession>
<dbReference type="GO" id="GO:0005829">
    <property type="term" value="C:cytosol"/>
    <property type="evidence" value="ECO:0007669"/>
    <property type="project" value="TreeGrafter"/>
</dbReference>
<evidence type="ECO:0000313" key="6">
    <source>
        <dbReference type="Proteomes" id="UP000243525"/>
    </source>
</evidence>
<evidence type="ECO:0000256" key="1">
    <source>
        <dbReference type="ARBA" id="ARBA00009091"/>
    </source>
</evidence>
<keyword evidence="6" id="KW-1185">Reference proteome</keyword>
<dbReference type="RefSeq" id="WP_107821425.1">
    <property type="nucleotide sequence ID" value="NZ_OY782574.1"/>
</dbReference>
<feature type="signal peptide" evidence="4">
    <location>
        <begin position="1"/>
        <end position="22"/>
    </location>
</feature>
<dbReference type="InterPro" id="IPR024930">
    <property type="entry name" value="Skp_dom_sf"/>
</dbReference>
<dbReference type="InterPro" id="IPR005632">
    <property type="entry name" value="Chaperone_Skp"/>
</dbReference>
<dbReference type="PANTHER" id="PTHR35089:SF1">
    <property type="entry name" value="CHAPERONE PROTEIN SKP"/>
    <property type="match status" value="1"/>
</dbReference>
<name>A0A2T5C3Z5_9BACT</name>
<gene>
    <name evidence="5" type="ORF">C8N47_10461</name>
</gene>
<organism evidence="5 6">
    <name type="scientific">Mangrovibacterium marinum</name>
    <dbReference type="NCBI Taxonomy" id="1639118"/>
    <lineage>
        <taxon>Bacteria</taxon>
        <taxon>Pseudomonadati</taxon>
        <taxon>Bacteroidota</taxon>
        <taxon>Bacteroidia</taxon>
        <taxon>Marinilabiliales</taxon>
        <taxon>Prolixibacteraceae</taxon>
        <taxon>Mangrovibacterium</taxon>
    </lineage>
</organism>
<comment type="similarity">
    <text evidence="1">Belongs to the Skp family.</text>
</comment>
<dbReference type="GO" id="GO:0051082">
    <property type="term" value="F:unfolded protein binding"/>
    <property type="evidence" value="ECO:0007669"/>
    <property type="project" value="InterPro"/>
</dbReference>
<dbReference type="SMART" id="SM00935">
    <property type="entry name" value="OmpH"/>
    <property type="match status" value="1"/>
</dbReference>
<sequence length="168" mass="18783">MKNVVKICLVAIMLFSAGIVKAQNLKFAHIDSQALIQEMPETAAAQKTLEAQAKGLEDQLASMQKEFQDKVAEYTQKADSLTDIVRQAKEEDLQNLQQRIQTFNQSAQQKMQQKQAELMQPILKKANETIEVVAKEQGVIYVFDSNAVLYKSNASIDLLPLVKAKLGM</sequence>
<reference evidence="5 6" key="1">
    <citation type="submission" date="2018-04" db="EMBL/GenBank/DDBJ databases">
        <title>Genomic Encyclopedia of Archaeal and Bacterial Type Strains, Phase II (KMG-II): from individual species to whole genera.</title>
        <authorList>
            <person name="Goeker M."/>
        </authorList>
    </citation>
    <scope>NUCLEOTIDE SEQUENCE [LARGE SCALE GENOMIC DNA]</scope>
    <source>
        <strain evidence="5 6">DSM 28823</strain>
    </source>
</reference>
<dbReference type="Gene3D" id="3.30.910.20">
    <property type="entry name" value="Skp domain"/>
    <property type="match status" value="1"/>
</dbReference>
<dbReference type="Pfam" id="PF03938">
    <property type="entry name" value="OmpH"/>
    <property type="match status" value="1"/>
</dbReference>
<dbReference type="PANTHER" id="PTHR35089">
    <property type="entry name" value="CHAPERONE PROTEIN SKP"/>
    <property type="match status" value="1"/>
</dbReference>
<comment type="caution">
    <text evidence="5">The sequence shown here is derived from an EMBL/GenBank/DDBJ whole genome shotgun (WGS) entry which is preliminary data.</text>
</comment>
<dbReference type="AlphaFoldDB" id="A0A2T5C3Z5"/>
<dbReference type="Proteomes" id="UP000243525">
    <property type="component" value="Unassembled WGS sequence"/>
</dbReference>
<dbReference type="EMBL" id="QAAD01000004">
    <property type="protein sequence ID" value="PTN09516.1"/>
    <property type="molecule type" value="Genomic_DNA"/>
</dbReference>
<keyword evidence="2 4" id="KW-0732">Signal</keyword>
<evidence type="ECO:0000256" key="3">
    <source>
        <dbReference type="SAM" id="Coils"/>
    </source>
</evidence>
<dbReference type="SUPFAM" id="SSF111384">
    <property type="entry name" value="OmpH-like"/>
    <property type="match status" value="1"/>
</dbReference>
<evidence type="ECO:0000256" key="4">
    <source>
        <dbReference type="SAM" id="SignalP"/>
    </source>
</evidence>
<feature type="coiled-coil region" evidence="3">
    <location>
        <begin position="46"/>
        <end position="113"/>
    </location>
</feature>
<protein>
    <submittedName>
        <fullName evidence="5">Periplasmic chaperone for outer membrane proteins Skp</fullName>
    </submittedName>
</protein>
<proteinExistence type="inferred from homology"/>
<dbReference type="OrthoDB" id="1524711at2"/>
<keyword evidence="3" id="KW-0175">Coiled coil</keyword>
<evidence type="ECO:0000256" key="2">
    <source>
        <dbReference type="ARBA" id="ARBA00022729"/>
    </source>
</evidence>
<dbReference type="GO" id="GO:0050821">
    <property type="term" value="P:protein stabilization"/>
    <property type="evidence" value="ECO:0007669"/>
    <property type="project" value="TreeGrafter"/>
</dbReference>
<feature type="chain" id="PRO_5015511714" evidence="4">
    <location>
        <begin position="23"/>
        <end position="168"/>
    </location>
</feature>
<evidence type="ECO:0000313" key="5">
    <source>
        <dbReference type="EMBL" id="PTN09516.1"/>
    </source>
</evidence>